<dbReference type="Gene3D" id="3.40.50.2000">
    <property type="entry name" value="Glycogen Phosphorylase B"/>
    <property type="match status" value="2"/>
</dbReference>
<name>A0A2N7X5Y0_9BURK</name>
<sequence>MYSLNYAPELTGVGKYSGELVETLREHGGEAAVVTAQPYYPGWRIFDGFRNRYAIDRTRPGITVYRCPLYVPARPSGIKRLIHHASFVAATLPVMARLLLWRPDVIWMVEPSLMCAPIALVAGRLVGAKCWLHVQDYEVDAAFGLGLVKSAWLKRLALGAERWLMRRFDVVSSISTKMVERAKTKGVDSRKLVTLPNWVDIAEPRNDRLGNRYRKELGLAAGTKVCLYAGNMGQKQGLEVLADAARRLARRADICFVFCGEGSGRPALVEHCAGLRNVTFLPLQPAHTFAELLDCADVHLLPQRASVADLVMPSKLAGMLASGRPIVAIAEEGTDVCTVASQCGVAVAPGDRDAFAAAIEALIDEPELASRCGMRGRQYAIANLDRRHVMERFVNSLVQLCGS</sequence>
<dbReference type="SUPFAM" id="SSF53756">
    <property type="entry name" value="UDP-Glycosyltransferase/glycogen phosphorylase"/>
    <property type="match status" value="1"/>
</dbReference>
<comment type="caution">
    <text evidence="2">The sequence shown here is derived from an EMBL/GenBank/DDBJ whole genome shotgun (WGS) entry which is preliminary data.</text>
</comment>
<proteinExistence type="predicted"/>
<dbReference type="STRING" id="863227.GCA_000373005_01944"/>
<dbReference type="NCBIfam" id="NF007640">
    <property type="entry name" value="PRK10307.1"/>
    <property type="match status" value="1"/>
</dbReference>
<dbReference type="PANTHER" id="PTHR45947">
    <property type="entry name" value="SULFOQUINOVOSYL TRANSFERASE SQD2"/>
    <property type="match status" value="1"/>
</dbReference>
<dbReference type="Pfam" id="PF13579">
    <property type="entry name" value="Glyco_trans_4_4"/>
    <property type="match status" value="1"/>
</dbReference>
<dbReference type="InterPro" id="IPR028098">
    <property type="entry name" value="Glyco_trans_4-like_N"/>
</dbReference>
<evidence type="ECO:0000313" key="3">
    <source>
        <dbReference type="Proteomes" id="UP000235777"/>
    </source>
</evidence>
<evidence type="ECO:0000259" key="1">
    <source>
        <dbReference type="Pfam" id="PF13579"/>
    </source>
</evidence>
<gene>
    <name evidence="2" type="ORF">C0Z20_10040</name>
</gene>
<keyword evidence="2" id="KW-0808">Transferase</keyword>
<organism evidence="2 3">
    <name type="scientific">Trinickia symbiotica</name>
    <dbReference type="NCBI Taxonomy" id="863227"/>
    <lineage>
        <taxon>Bacteria</taxon>
        <taxon>Pseudomonadati</taxon>
        <taxon>Pseudomonadota</taxon>
        <taxon>Betaproteobacteria</taxon>
        <taxon>Burkholderiales</taxon>
        <taxon>Burkholderiaceae</taxon>
        <taxon>Trinickia</taxon>
    </lineage>
</organism>
<dbReference type="InterPro" id="IPR050194">
    <property type="entry name" value="Glycosyltransferase_grp1"/>
</dbReference>
<dbReference type="GO" id="GO:0016758">
    <property type="term" value="F:hexosyltransferase activity"/>
    <property type="evidence" value="ECO:0007669"/>
    <property type="project" value="TreeGrafter"/>
</dbReference>
<dbReference type="AlphaFoldDB" id="A0A2N7X5Y0"/>
<dbReference type="PANTHER" id="PTHR45947:SF3">
    <property type="entry name" value="SULFOQUINOVOSYL TRANSFERASE SQD2"/>
    <property type="match status" value="1"/>
</dbReference>
<evidence type="ECO:0000313" key="2">
    <source>
        <dbReference type="EMBL" id="PMS37169.1"/>
    </source>
</evidence>
<dbReference type="Pfam" id="PF13692">
    <property type="entry name" value="Glyco_trans_1_4"/>
    <property type="match status" value="1"/>
</dbReference>
<keyword evidence="3" id="KW-1185">Reference proteome</keyword>
<reference evidence="2 3" key="1">
    <citation type="submission" date="2018-01" db="EMBL/GenBank/DDBJ databases">
        <title>Whole genome analyses suggest that Burkholderia sensu lato contains two further novel genera in the rhizoxinica-symbiotica group Mycetohabitans gen. nov., and Trinickia gen. nov.: implications for the evolution of diazotrophy and nodulation in the Burkholderiaceae.</title>
        <authorList>
            <person name="Estrada-de los Santos P."/>
            <person name="Palmer M."/>
            <person name="Chavez-Ramirez B."/>
            <person name="Beukes C."/>
            <person name="Steenkamp E.T."/>
            <person name="Hirsch A.M."/>
            <person name="Manyaka P."/>
            <person name="Maluk M."/>
            <person name="Lafos M."/>
            <person name="Crook M."/>
            <person name="Gross E."/>
            <person name="Simon M.F."/>
            <person name="Bueno dos Reis Junior F."/>
            <person name="Poole P.S."/>
            <person name="Venter S.N."/>
            <person name="James E.K."/>
        </authorList>
    </citation>
    <scope>NUCLEOTIDE SEQUENCE [LARGE SCALE GENOMIC DNA]</scope>
    <source>
        <strain evidence="2 3">JPY 581</strain>
    </source>
</reference>
<dbReference type="CDD" id="cd03794">
    <property type="entry name" value="GT4_WbuB-like"/>
    <property type="match status" value="1"/>
</dbReference>
<dbReference type="EMBL" id="PNYC01000005">
    <property type="protein sequence ID" value="PMS37169.1"/>
    <property type="molecule type" value="Genomic_DNA"/>
</dbReference>
<accession>A0A2N7X5Y0</accession>
<dbReference type="Proteomes" id="UP000235777">
    <property type="component" value="Unassembled WGS sequence"/>
</dbReference>
<protein>
    <submittedName>
        <fullName evidence="2">Colanic acid biosynthesis glycosyltransferase WcaI</fullName>
    </submittedName>
</protein>
<feature type="domain" description="Glycosyltransferase subfamily 4-like N-terminal" evidence="1">
    <location>
        <begin position="11"/>
        <end position="198"/>
    </location>
</feature>